<feature type="compositionally biased region" description="Basic and acidic residues" evidence="1">
    <location>
        <begin position="1"/>
        <end position="10"/>
    </location>
</feature>
<dbReference type="EMBL" id="ML736455">
    <property type="protein sequence ID" value="KAE8371197.1"/>
    <property type="molecule type" value="Genomic_DNA"/>
</dbReference>
<feature type="compositionally biased region" description="Polar residues" evidence="1">
    <location>
        <begin position="111"/>
        <end position="120"/>
    </location>
</feature>
<name>A0A5N7AMW3_9EURO</name>
<evidence type="ECO:0000313" key="2">
    <source>
        <dbReference type="EMBL" id="KAE8371197.1"/>
    </source>
</evidence>
<feature type="region of interest" description="Disordered" evidence="1">
    <location>
        <begin position="1"/>
        <end position="23"/>
    </location>
</feature>
<feature type="region of interest" description="Disordered" evidence="1">
    <location>
        <begin position="46"/>
        <end position="128"/>
    </location>
</feature>
<dbReference type="Proteomes" id="UP000326198">
    <property type="component" value="Unassembled WGS sequence"/>
</dbReference>
<evidence type="ECO:0000256" key="1">
    <source>
        <dbReference type="SAM" id="MobiDB-lite"/>
    </source>
</evidence>
<reference evidence="2 3" key="1">
    <citation type="submission" date="2019-04" db="EMBL/GenBank/DDBJ databases">
        <title>Friends and foes A comparative genomics studyof 23 Aspergillus species from section Flavi.</title>
        <authorList>
            <consortium name="DOE Joint Genome Institute"/>
            <person name="Kjaerbolling I."/>
            <person name="Vesth T."/>
            <person name="Frisvad J.C."/>
            <person name="Nybo J.L."/>
            <person name="Theobald S."/>
            <person name="Kildgaard S."/>
            <person name="Isbrandt T."/>
            <person name="Kuo A."/>
            <person name="Sato A."/>
            <person name="Lyhne E.K."/>
            <person name="Kogle M.E."/>
            <person name="Wiebenga A."/>
            <person name="Kun R.S."/>
            <person name="Lubbers R.J."/>
            <person name="Makela M.R."/>
            <person name="Barry K."/>
            <person name="Chovatia M."/>
            <person name="Clum A."/>
            <person name="Daum C."/>
            <person name="Haridas S."/>
            <person name="He G."/>
            <person name="LaButti K."/>
            <person name="Lipzen A."/>
            <person name="Mondo S."/>
            <person name="Riley R."/>
            <person name="Salamov A."/>
            <person name="Simmons B.A."/>
            <person name="Magnuson J.K."/>
            <person name="Henrissat B."/>
            <person name="Mortensen U.H."/>
            <person name="Larsen T.O."/>
            <person name="Devries R.P."/>
            <person name="Grigoriev I.V."/>
            <person name="Machida M."/>
            <person name="Baker S.E."/>
            <person name="Andersen M.R."/>
        </authorList>
    </citation>
    <scope>NUCLEOTIDE SEQUENCE [LARGE SCALE GENOMIC DNA]</scope>
    <source>
        <strain evidence="2 3">IBT 29228</strain>
    </source>
</reference>
<gene>
    <name evidence="2" type="ORF">BDV26DRAFT_286976</name>
</gene>
<evidence type="ECO:0000313" key="3">
    <source>
        <dbReference type="Proteomes" id="UP000326198"/>
    </source>
</evidence>
<accession>A0A5N7AMW3</accession>
<dbReference type="AlphaFoldDB" id="A0A5N7AMW3"/>
<keyword evidence="3" id="KW-1185">Reference proteome</keyword>
<dbReference type="OrthoDB" id="5949865at2759"/>
<organism evidence="2 3">
    <name type="scientific">Aspergillus bertholletiae</name>
    <dbReference type="NCBI Taxonomy" id="1226010"/>
    <lineage>
        <taxon>Eukaryota</taxon>
        <taxon>Fungi</taxon>
        <taxon>Dikarya</taxon>
        <taxon>Ascomycota</taxon>
        <taxon>Pezizomycotina</taxon>
        <taxon>Eurotiomycetes</taxon>
        <taxon>Eurotiomycetidae</taxon>
        <taxon>Eurotiales</taxon>
        <taxon>Aspergillaceae</taxon>
        <taxon>Aspergillus</taxon>
        <taxon>Aspergillus subgen. Circumdati</taxon>
    </lineage>
</organism>
<sequence length="128" mass="13945">MEAGKSRESHSQTLTGDDNAASASMEGCLMEDCSDNSPEYVCDKATQAATHEQKERSFDGGPIQTGTAHPTRDSISRPYAPVPNTSNANKDTNRHVSGKESQIPEMIDNPLHQQINSASMMQKPERII</sequence>
<protein>
    <submittedName>
        <fullName evidence="2">Uncharacterized protein</fullName>
    </submittedName>
</protein>
<proteinExistence type="predicted"/>